<organism evidence="8 9">
    <name type="scientific">Cephalotus follicularis</name>
    <name type="common">Albany pitcher plant</name>
    <dbReference type="NCBI Taxonomy" id="3775"/>
    <lineage>
        <taxon>Eukaryota</taxon>
        <taxon>Viridiplantae</taxon>
        <taxon>Streptophyta</taxon>
        <taxon>Embryophyta</taxon>
        <taxon>Tracheophyta</taxon>
        <taxon>Spermatophyta</taxon>
        <taxon>Magnoliopsida</taxon>
        <taxon>eudicotyledons</taxon>
        <taxon>Gunneridae</taxon>
        <taxon>Pentapetalae</taxon>
        <taxon>rosids</taxon>
        <taxon>fabids</taxon>
        <taxon>Oxalidales</taxon>
        <taxon>Cephalotaceae</taxon>
        <taxon>Cephalotus</taxon>
    </lineage>
</organism>
<dbReference type="InterPro" id="IPR016177">
    <property type="entry name" value="DNA-bd_dom_sf"/>
</dbReference>
<evidence type="ECO:0000313" key="9">
    <source>
        <dbReference type="Proteomes" id="UP000187406"/>
    </source>
</evidence>
<feature type="region of interest" description="Disordered" evidence="6">
    <location>
        <begin position="527"/>
        <end position="546"/>
    </location>
</feature>
<keyword evidence="4" id="KW-0804">Transcription</keyword>
<reference evidence="9" key="1">
    <citation type="submission" date="2016-04" db="EMBL/GenBank/DDBJ databases">
        <title>Cephalotus genome sequencing.</title>
        <authorList>
            <person name="Fukushima K."/>
            <person name="Hasebe M."/>
            <person name="Fang X."/>
        </authorList>
    </citation>
    <scope>NUCLEOTIDE SEQUENCE [LARGE SCALE GENOMIC DNA]</scope>
    <source>
        <strain evidence="9">cv. St1</strain>
    </source>
</reference>
<dbReference type="STRING" id="3775.A0A1Q3BX61"/>
<comment type="subcellular location">
    <subcellularLocation>
        <location evidence="1">Nucleus</location>
    </subcellularLocation>
</comment>
<dbReference type="Gene3D" id="3.30.890.10">
    <property type="entry name" value="Methyl-cpg-binding Protein 2, Chain A"/>
    <property type="match status" value="2"/>
</dbReference>
<dbReference type="EMBL" id="BDDD01001009">
    <property type="protein sequence ID" value="GAV72511.1"/>
    <property type="molecule type" value="Genomic_DNA"/>
</dbReference>
<feature type="domain" description="MBD" evidence="7">
    <location>
        <begin position="1"/>
        <end position="70"/>
    </location>
</feature>
<dbReference type="SUPFAM" id="SSF54171">
    <property type="entry name" value="DNA-binding domain"/>
    <property type="match status" value="2"/>
</dbReference>
<comment type="caution">
    <text evidence="8">The sequence shown here is derived from an EMBL/GenBank/DDBJ whole genome shotgun (WGS) entry which is preliminary data.</text>
</comment>
<evidence type="ECO:0000256" key="5">
    <source>
        <dbReference type="ARBA" id="ARBA00023242"/>
    </source>
</evidence>
<keyword evidence="9" id="KW-1185">Reference proteome</keyword>
<dbReference type="Proteomes" id="UP000187406">
    <property type="component" value="Unassembled WGS sequence"/>
</dbReference>
<dbReference type="Pfam" id="PF01429">
    <property type="entry name" value="MBD"/>
    <property type="match status" value="2"/>
</dbReference>
<dbReference type="GO" id="GO:0003677">
    <property type="term" value="F:DNA binding"/>
    <property type="evidence" value="ECO:0007669"/>
    <property type="project" value="UniProtKB-KW"/>
</dbReference>
<feature type="domain" description="MBD" evidence="7">
    <location>
        <begin position="71"/>
        <end position="146"/>
    </location>
</feature>
<dbReference type="InParanoid" id="A0A1Q3BX61"/>
<evidence type="ECO:0000259" key="7">
    <source>
        <dbReference type="PROSITE" id="PS50982"/>
    </source>
</evidence>
<dbReference type="FunCoup" id="A0A1Q3BX61">
    <property type="interactions" value="364"/>
</dbReference>
<keyword evidence="3" id="KW-0238">DNA-binding</keyword>
<evidence type="ECO:0000256" key="2">
    <source>
        <dbReference type="ARBA" id="ARBA00023015"/>
    </source>
</evidence>
<proteinExistence type="predicted"/>
<accession>A0A1Q3BX61</accession>
<sequence length="565" mass="62693">MGDQKSDDWLPDGWRVEVKLRKNGKRDKLYFAPSKDLKFYSKLEVCRYLNIIHRESEEKEKGHSKKSEKNVVLEKVKAEGLPPGWIKEIRVTKKGRKVRRDSFYTDPISGYVFRSLKDALRYLESGDIGRLAFKPKDEYSYDVNMKNNNTCSPTLAKKQKLEVIKTGRQSTIQSLESRGMAEDGRILNDSVNAGECKFLPHKGGVGADLSGSNLSEAGGSEPVEEGKDFDATLIVSTLVVEELPDKQSLVSGITRDEKKRRNSEKTKNLITPRRASKRLAGLALDPTPELTSNRTRQAVRKLSSEPEVNCNVYTHKSSEEDSIKSKHLAEDLATPSDYAGEVEMENRSDKKRGSSIVLAIGNIAKSEKHSAKVETGSKVLPVSNDGEYPCGGLSTLDGQCINNESGNGGGKKQGRTAVLPQGNLTDLEEHCRKVGSSDKNKTDENPRSTHDMPFADIWTDPCIDFAIKTLTGAIPVGFDMHSQDYLQQPLSSSQTQASRVSPLPEVGLGNFCQTEFLCQQFDAAEKPLSKEQAPNQPRFNHSSNVGIRNSCGSDLNELREERCHR</sequence>
<feature type="compositionally biased region" description="Polar residues" evidence="6">
    <location>
        <begin position="532"/>
        <end position="546"/>
    </location>
</feature>
<evidence type="ECO:0000313" key="8">
    <source>
        <dbReference type="EMBL" id="GAV72511.1"/>
    </source>
</evidence>
<dbReference type="InterPro" id="IPR001739">
    <property type="entry name" value="Methyl_CpG_DNA-bd"/>
</dbReference>
<dbReference type="OrthoDB" id="10072024at2759"/>
<dbReference type="GO" id="GO:0005634">
    <property type="term" value="C:nucleus"/>
    <property type="evidence" value="ECO:0007669"/>
    <property type="project" value="UniProtKB-SubCell"/>
</dbReference>
<evidence type="ECO:0000256" key="4">
    <source>
        <dbReference type="ARBA" id="ARBA00023163"/>
    </source>
</evidence>
<dbReference type="PANTHER" id="PTHR34067">
    <property type="entry name" value="OS04G0193200 PROTEIN"/>
    <property type="match status" value="1"/>
</dbReference>
<keyword evidence="2" id="KW-0805">Transcription regulation</keyword>
<dbReference type="AlphaFoldDB" id="A0A1Q3BX61"/>
<protein>
    <submittedName>
        <fullName evidence="8">MBD domain-containing protein</fullName>
    </submittedName>
</protein>
<dbReference type="PANTHER" id="PTHR34067:SF24">
    <property type="entry name" value="METHYL-CPG-BINDING DOMAIN-CONTAINING PROTEIN 13"/>
    <property type="match status" value="1"/>
</dbReference>
<dbReference type="PROSITE" id="PS50982">
    <property type="entry name" value="MBD"/>
    <property type="match status" value="2"/>
</dbReference>
<gene>
    <name evidence="8" type="ORF">CFOL_v3_15999</name>
</gene>
<keyword evidence="5" id="KW-0539">Nucleus</keyword>
<dbReference type="InterPro" id="IPR038945">
    <property type="entry name" value="MBD13-like"/>
</dbReference>
<name>A0A1Q3BX61_CEPFO</name>
<evidence type="ECO:0000256" key="6">
    <source>
        <dbReference type="SAM" id="MobiDB-lite"/>
    </source>
</evidence>
<evidence type="ECO:0000256" key="3">
    <source>
        <dbReference type="ARBA" id="ARBA00023125"/>
    </source>
</evidence>
<evidence type="ECO:0000256" key="1">
    <source>
        <dbReference type="ARBA" id="ARBA00004123"/>
    </source>
</evidence>